<organism evidence="1 2">
    <name type="scientific">Stieleria bergensis</name>
    <dbReference type="NCBI Taxonomy" id="2528025"/>
    <lineage>
        <taxon>Bacteria</taxon>
        <taxon>Pseudomonadati</taxon>
        <taxon>Planctomycetota</taxon>
        <taxon>Planctomycetia</taxon>
        <taxon>Pirellulales</taxon>
        <taxon>Pirellulaceae</taxon>
        <taxon>Stieleria</taxon>
    </lineage>
</organism>
<name>A0A517SN51_9BACT</name>
<evidence type="ECO:0000313" key="1">
    <source>
        <dbReference type="EMBL" id="QDT57557.1"/>
    </source>
</evidence>
<protein>
    <submittedName>
        <fullName evidence="1">Uncharacterized protein</fullName>
    </submittedName>
</protein>
<keyword evidence="2" id="KW-1185">Reference proteome</keyword>
<sequence length="50" mass="5561">MIRYVVFSIIFPVGNSDQTSSIGAELWQTSEQALVARQQVAAVRQALRKP</sequence>
<dbReference type="AlphaFoldDB" id="A0A517SN51"/>
<reference evidence="1 2" key="1">
    <citation type="submission" date="2019-02" db="EMBL/GenBank/DDBJ databases">
        <title>Deep-cultivation of Planctomycetes and their phenomic and genomic characterization uncovers novel biology.</title>
        <authorList>
            <person name="Wiegand S."/>
            <person name="Jogler M."/>
            <person name="Boedeker C."/>
            <person name="Pinto D."/>
            <person name="Vollmers J."/>
            <person name="Rivas-Marin E."/>
            <person name="Kohn T."/>
            <person name="Peeters S.H."/>
            <person name="Heuer A."/>
            <person name="Rast P."/>
            <person name="Oberbeckmann S."/>
            <person name="Bunk B."/>
            <person name="Jeske O."/>
            <person name="Meyerdierks A."/>
            <person name="Storesund J.E."/>
            <person name="Kallscheuer N."/>
            <person name="Luecker S."/>
            <person name="Lage O.M."/>
            <person name="Pohl T."/>
            <person name="Merkel B.J."/>
            <person name="Hornburger P."/>
            <person name="Mueller R.-W."/>
            <person name="Bruemmer F."/>
            <person name="Labrenz M."/>
            <person name="Spormann A.M."/>
            <person name="Op den Camp H."/>
            <person name="Overmann J."/>
            <person name="Amann R."/>
            <person name="Jetten M.S.M."/>
            <person name="Mascher T."/>
            <person name="Medema M.H."/>
            <person name="Devos D.P."/>
            <person name="Kaster A.-K."/>
            <person name="Ovreas L."/>
            <person name="Rohde M."/>
            <person name="Galperin M.Y."/>
            <person name="Jogler C."/>
        </authorList>
    </citation>
    <scope>NUCLEOTIDE SEQUENCE [LARGE SCALE GENOMIC DNA]</scope>
    <source>
        <strain evidence="1 2">SV_7m_r</strain>
    </source>
</reference>
<dbReference type="EMBL" id="CP036272">
    <property type="protein sequence ID" value="QDT57557.1"/>
    <property type="molecule type" value="Genomic_DNA"/>
</dbReference>
<evidence type="ECO:0000313" key="2">
    <source>
        <dbReference type="Proteomes" id="UP000315003"/>
    </source>
</evidence>
<dbReference type="Proteomes" id="UP000315003">
    <property type="component" value="Chromosome"/>
</dbReference>
<proteinExistence type="predicted"/>
<accession>A0A517SN51</accession>
<gene>
    <name evidence="1" type="ORF">SV7mr_00390</name>
</gene>